<gene>
    <name evidence="1" type="ORF">NJ959_27320</name>
</gene>
<dbReference type="Proteomes" id="UP001204953">
    <property type="component" value="Unassembled WGS sequence"/>
</dbReference>
<dbReference type="AlphaFoldDB" id="A0AAE3GWZ5"/>
<accession>A0AAE3GWZ5</accession>
<proteinExistence type="predicted"/>
<keyword evidence="2" id="KW-1185">Reference proteome</keyword>
<evidence type="ECO:0000313" key="1">
    <source>
        <dbReference type="EMBL" id="MCP2732145.1"/>
    </source>
</evidence>
<evidence type="ECO:0000313" key="2">
    <source>
        <dbReference type="Proteomes" id="UP001204953"/>
    </source>
</evidence>
<sequence>MSNNSQTLEVTADKTSQDPDILEPSLVKVRINHVEFDVTGVGSGCFTYVQNYDYEENNFPACFPLESIVWNGKAIDLTGFTEQSICFDRGKLMGLNLLGEGWEIICSLAINIDSVKIVGEVTYQEIATPTYVNQVRELVSY</sequence>
<dbReference type="RefSeq" id="WP_254014871.1">
    <property type="nucleotide sequence ID" value="NZ_JAMZMM010000491.1"/>
</dbReference>
<reference evidence="1" key="1">
    <citation type="submission" date="2022-06" db="EMBL/GenBank/DDBJ databases">
        <title>New cyanobacteria of genus Symplocastrum in benthos of Lake Baikal.</title>
        <authorList>
            <person name="Sorokovikova E."/>
            <person name="Tikhonova I."/>
            <person name="Krasnopeev A."/>
            <person name="Evseev P."/>
            <person name="Gladkikh A."/>
            <person name="Belykh O."/>
        </authorList>
    </citation>
    <scope>NUCLEOTIDE SEQUENCE</scope>
    <source>
        <strain evidence="1">BBK-W-15</strain>
    </source>
</reference>
<name>A0AAE3GWZ5_9CYAN</name>
<organism evidence="1 2">
    <name type="scientific">Limnofasciculus baicalensis BBK-W-15</name>
    <dbReference type="NCBI Taxonomy" id="2699891"/>
    <lineage>
        <taxon>Bacteria</taxon>
        <taxon>Bacillati</taxon>
        <taxon>Cyanobacteriota</taxon>
        <taxon>Cyanophyceae</taxon>
        <taxon>Coleofasciculales</taxon>
        <taxon>Coleofasciculaceae</taxon>
        <taxon>Limnofasciculus</taxon>
        <taxon>Limnofasciculus baicalensis</taxon>
    </lineage>
</organism>
<dbReference type="EMBL" id="JAMZMM010000491">
    <property type="protein sequence ID" value="MCP2732145.1"/>
    <property type="molecule type" value="Genomic_DNA"/>
</dbReference>
<comment type="caution">
    <text evidence="1">The sequence shown here is derived from an EMBL/GenBank/DDBJ whole genome shotgun (WGS) entry which is preliminary data.</text>
</comment>
<protein>
    <submittedName>
        <fullName evidence="1">Uncharacterized protein</fullName>
    </submittedName>
</protein>